<sequence>MWLVGLAPALLHGILPDPYWRHFCKGVNIIQCFHQHKIPTEQIIERHKLAIEYIVEFETLYFQGMPERIHFVRQSVHVMSHLGPEVIRLGPASLYSQWTMERTIGNLGQEIKSDSQPYTNLSERGLRRSQVNALKAMIPGLDPKEKESLPRGSIELGNNFVLLRPRDEFRHQLYGEEAEVIKNFLGSKDDGPNGGKLSLARWARLRLPNGQIARSRWKEIRRPLDKVRMARNVKVSSLSLSKEIAISEVHFFFRAEVAGLPQAFALVDLYSQPDEDFIRESHSTVWSCGHGEGKHLRVIPAQSILSVVAMVPHDLAAGAAERYRPNNYFLVEKPGLDIMQLVGYEQADDPDDSVDAN</sequence>
<accession>A0AAD7IK59</accession>
<dbReference type="EMBL" id="JARJLG010000105">
    <property type="protein sequence ID" value="KAJ7745021.1"/>
    <property type="molecule type" value="Genomic_DNA"/>
</dbReference>
<gene>
    <name evidence="1" type="ORF">DFH07DRAFT_749135</name>
</gene>
<comment type="caution">
    <text evidence="1">The sequence shown here is derived from an EMBL/GenBank/DDBJ whole genome shotgun (WGS) entry which is preliminary data.</text>
</comment>
<protein>
    <submittedName>
        <fullName evidence="1">Uncharacterized protein</fullName>
    </submittedName>
</protein>
<dbReference type="AlphaFoldDB" id="A0AAD7IK59"/>
<evidence type="ECO:0000313" key="1">
    <source>
        <dbReference type="EMBL" id="KAJ7745021.1"/>
    </source>
</evidence>
<proteinExistence type="predicted"/>
<keyword evidence="2" id="KW-1185">Reference proteome</keyword>
<evidence type="ECO:0000313" key="2">
    <source>
        <dbReference type="Proteomes" id="UP001215280"/>
    </source>
</evidence>
<name>A0AAD7IK59_9AGAR</name>
<reference evidence="1" key="1">
    <citation type="submission" date="2023-03" db="EMBL/GenBank/DDBJ databases">
        <title>Massive genome expansion in bonnet fungi (Mycena s.s.) driven by repeated elements and novel gene families across ecological guilds.</title>
        <authorList>
            <consortium name="Lawrence Berkeley National Laboratory"/>
            <person name="Harder C.B."/>
            <person name="Miyauchi S."/>
            <person name="Viragh M."/>
            <person name="Kuo A."/>
            <person name="Thoen E."/>
            <person name="Andreopoulos B."/>
            <person name="Lu D."/>
            <person name="Skrede I."/>
            <person name="Drula E."/>
            <person name="Henrissat B."/>
            <person name="Morin E."/>
            <person name="Kohler A."/>
            <person name="Barry K."/>
            <person name="LaButti K."/>
            <person name="Morin E."/>
            <person name="Salamov A."/>
            <person name="Lipzen A."/>
            <person name="Mereny Z."/>
            <person name="Hegedus B."/>
            <person name="Baldrian P."/>
            <person name="Stursova M."/>
            <person name="Weitz H."/>
            <person name="Taylor A."/>
            <person name="Grigoriev I.V."/>
            <person name="Nagy L.G."/>
            <person name="Martin F."/>
            <person name="Kauserud H."/>
        </authorList>
    </citation>
    <scope>NUCLEOTIDE SEQUENCE</scope>
    <source>
        <strain evidence="1">CBHHK188m</strain>
    </source>
</reference>
<organism evidence="1 2">
    <name type="scientific">Mycena maculata</name>
    <dbReference type="NCBI Taxonomy" id="230809"/>
    <lineage>
        <taxon>Eukaryota</taxon>
        <taxon>Fungi</taxon>
        <taxon>Dikarya</taxon>
        <taxon>Basidiomycota</taxon>
        <taxon>Agaricomycotina</taxon>
        <taxon>Agaricomycetes</taxon>
        <taxon>Agaricomycetidae</taxon>
        <taxon>Agaricales</taxon>
        <taxon>Marasmiineae</taxon>
        <taxon>Mycenaceae</taxon>
        <taxon>Mycena</taxon>
    </lineage>
</organism>
<dbReference type="Proteomes" id="UP001215280">
    <property type="component" value="Unassembled WGS sequence"/>
</dbReference>